<dbReference type="GO" id="GO:0008270">
    <property type="term" value="F:zinc ion binding"/>
    <property type="evidence" value="ECO:0007669"/>
    <property type="project" value="UniProtKB-KW"/>
</dbReference>
<evidence type="ECO:0000313" key="7">
    <source>
        <dbReference type="Proteomes" id="UP000031737"/>
    </source>
</evidence>
<keyword evidence="7" id="KW-1185">Reference proteome</keyword>
<dbReference type="OrthoDB" id="250836at2759"/>
<gene>
    <name evidence="6" type="ORF">TRSC58_05144</name>
</gene>
<dbReference type="InterPro" id="IPR041367">
    <property type="entry name" value="Znf-CCCH_4"/>
</dbReference>
<dbReference type="AlphaFoldDB" id="A0A061IVK4"/>
<feature type="domain" description="C3H1-type" evidence="5">
    <location>
        <begin position="18"/>
        <end position="45"/>
    </location>
</feature>
<dbReference type="InterPro" id="IPR000571">
    <property type="entry name" value="Znf_CCCH"/>
</dbReference>
<evidence type="ECO:0000256" key="1">
    <source>
        <dbReference type="ARBA" id="ARBA00022723"/>
    </source>
</evidence>
<evidence type="ECO:0000256" key="3">
    <source>
        <dbReference type="ARBA" id="ARBA00022833"/>
    </source>
</evidence>
<accession>A0A061IVK4</accession>
<keyword evidence="3 4" id="KW-0862">Zinc</keyword>
<dbReference type="Gene3D" id="4.10.1000.10">
    <property type="entry name" value="Zinc finger, CCCH-type"/>
    <property type="match status" value="1"/>
</dbReference>
<dbReference type="Proteomes" id="UP000031737">
    <property type="component" value="Unassembled WGS sequence"/>
</dbReference>
<dbReference type="SMART" id="SM00356">
    <property type="entry name" value="ZnF_C3H1"/>
    <property type="match status" value="2"/>
</dbReference>
<protein>
    <recommendedName>
        <fullName evidence="5">C3H1-type domain-containing protein</fullName>
    </recommendedName>
</protein>
<dbReference type="Pfam" id="PF18044">
    <property type="entry name" value="zf-CCCH_4"/>
    <property type="match status" value="1"/>
</dbReference>
<evidence type="ECO:0000313" key="6">
    <source>
        <dbReference type="EMBL" id="ESL07173.1"/>
    </source>
</evidence>
<proteinExistence type="predicted"/>
<dbReference type="EMBL" id="AUPL01005144">
    <property type="protein sequence ID" value="ESL07173.1"/>
    <property type="molecule type" value="Genomic_DNA"/>
</dbReference>
<evidence type="ECO:0000259" key="5">
    <source>
        <dbReference type="PROSITE" id="PS50103"/>
    </source>
</evidence>
<dbReference type="SUPFAM" id="SSF90229">
    <property type="entry name" value="CCCH zinc finger"/>
    <property type="match status" value="1"/>
</dbReference>
<comment type="caution">
    <text evidence="6">The sequence shown here is derived from an EMBL/GenBank/DDBJ whole genome shotgun (WGS) entry which is preliminary data.</text>
</comment>
<keyword evidence="2 4" id="KW-0863">Zinc-finger</keyword>
<dbReference type="InterPro" id="IPR036855">
    <property type="entry name" value="Znf_CCCH_sf"/>
</dbReference>
<organism evidence="6 7">
    <name type="scientific">Trypanosoma rangeli SC58</name>
    <dbReference type="NCBI Taxonomy" id="429131"/>
    <lineage>
        <taxon>Eukaryota</taxon>
        <taxon>Discoba</taxon>
        <taxon>Euglenozoa</taxon>
        <taxon>Kinetoplastea</taxon>
        <taxon>Metakinetoplastina</taxon>
        <taxon>Trypanosomatida</taxon>
        <taxon>Trypanosomatidae</taxon>
        <taxon>Trypanosoma</taxon>
        <taxon>Herpetosoma</taxon>
    </lineage>
</organism>
<sequence length="315" mass="34673">MTQIITDNLRSSVPSAAPKSQRVCRHFARGRCTWGSSCRFSHDAERVAVDEPQMSPAFIGPQQLQLQKERHVILKAALNGEFDIKPYNVAEGYQRHIVHLRFSSSTILLPRLLTEEALQQQLIELGENEQLRIGGLLFLVGEPAVFWSMMQLYCLRGTTTSSKWDTLLANAKRGYVECMFFRSAVGCLSSECPFSHTTPPAVTLATPLQNMATNNALLTPLLGFGTTTTGTSVNITTPTVTSVTKTHTNGFCQPTDSARQVNVPSLTVKADESVAFRDSVWGACGISEPKPIQEPQEDLSFIWGGGVRSVPDLEW</sequence>
<reference evidence="6 7" key="1">
    <citation type="submission" date="2013-07" db="EMBL/GenBank/DDBJ databases">
        <authorList>
            <person name="Stoco P.H."/>
            <person name="Wagner G."/>
            <person name="Gerber A."/>
            <person name="Zaha A."/>
            <person name="Thompson C."/>
            <person name="Bartholomeu D.C."/>
            <person name="Luckemeyer D.D."/>
            <person name="Bahia D."/>
            <person name="Loreto E."/>
            <person name="Prestes E.B."/>
            <person name="Lima F.M."/>
            <person name="Rodrigues-Luiz G."/>
            <person name="Vallejo G.A."/>
            <person name="Filho J.F."/>
            <person name="Monteiro K.M."/>
            <person name="Tyler K.M."/>
            <person name="de Almeida L.G."/>
            <person name="Ortiz M.F."/>
            <person name="Siervo M.A."/>
            <person name="de Moraes M.H."/>
            <person name="Cunha O.L."/>
            <person name="Mendonca-Neto R."/>
            <person name="Silva R."/>
            <person name="Teixeira S.M."/>
            <person name="Murta S.M."/>
            <person name="Sincero T.C."/>
            <person name="Mendes T.A."/>
            <person name="Urmenyi T.P."/>
            <person name="Silva V.G."/>
            <person name="da Rocha W.D."/>
            <person name="Andersson B."/>
            <person name="Romanha A.J."/>
            <person name="Steindel M."/>
            <person name="de Vasconcelos A.T."/>
            <person name="Grisard E.C."/>
        </authorList>
    </citation>
    <scope>NUCLEOTIDE SEQUENCE [LARGE SCALE GENOMIC DNA]</scope>
    <source>
        <strain evidence="6 7">SC58</strain>
    </source>
</reference>
<keyword evidence="1 4" id="KW-0479">Metal-binding</keyword>
<evidence type="ECO:0000256" key="2">
    <source>
        <dbReference type="ARBA" id="ARBA00022771"/>
    </source>
</evidence>
<dbReference type="VEuPathDB" id="TriTrypDB:TRSC58_05144"/>
<name>A0A061IVK4_TRYRA</name>
<feature type="zinc finger region" description="C3H1-type" evidence="4">
    <location>
        <begin position="18"/>
        <end position="45"/>
    </location>
</feature>
<dbReference type="PROSITE" id="PS50103">
    <property type="entry name" value="ZF_C3H1"/>
    <property type="match status" value="1"/>
</dbReference>
<evidence type="ECO:0000256" key="4">
    <source>
        <dbReference type="PROSITE-ProRule" id="PRU00723"/>
    </source>
</evidence>